<name>A0A183V0J8_TOXCA</name>
<proteinExistence type="predicted"/>
<evidence type="ECO:0000313" key="3">
    <source>
        <dbReference type="Proteomes" id="UP000050794"/>
    </source>
</evidence>
<reference evidence="4" key="1">
    <citation type="submission" date="2016-06" db="UniProtKB">
        <authorList>
            <consortium name="WormBaseParasite"/>
        </authorList>
    </citation>
    <scope>IDENTIFICATION</scope>
</reference>
<dbReference type="WBParaSite" id="TCNE_0001426801-mRNA-1">
    <property type="protein sequence ID" value="TCNE_0001426801-mRNA-1"/>
    <property type="gene ID" value="TCNE_0001426801"/>
</dbReference>
<protein>
    <submittedName>
        <fullName evidence="4">WAP domain-containing protein</fullName>
    </submittedName>
</protein>
<evidence type="ECO:0000313" key="4">
    <source>
        <dbReference type="WBParaSite" id="TCNE_0001426801-mRNA-1"/>
    </source>
</evidence>
<dbReference type="Proteomes" id="UP000050794">
    <property type="component" value="Unassembled WGS sequence"/>
</dbReference>
<accession>A0A183V0J8</accession>
<feature type="region of interest" description="Disordered" evidence="1">
    <location>
        <begin position="66"/>
        <end position="94"/>
    </location>
</feature>
<reference evidence="2 3" key="2">
    <citation type="submission" date="2018-11" db="EMBL/GenBank/DDBJ databases">
        <authorList>
            <consortium name="Pathogen Informatics"/>
        </authorList>
    </citation>
    <scope>NUCLEOTIDE SEQUENCE [LARGE SCALE GENOMIC DNA]</scope>
</reference>
<sequence length="129" mass="14353">MASVKSSRRFECNDPARLVPPLVVVCPCPARVSIECHGSRCCKGECELTFSDVLIVGRAAEKCLKQRKQNRRRSNATSPVTERKARTQRSVLALGPDSFRRPKSAAVSPLYLLHFTDTNNPDNIRKTAI</sequence>
<dbReference type="AlphaFoldDB" id="A0A183V0J8"/>
<organism evidence="3 4">
    <name type="scientific">Toxocara canis</name>
    <name type="common">Canine roundworm</name>
    <dbReference type="NCBI Taxonomy" id="6265"/>
    <lineage>
        <taxon>Eukaryota</taxon>
        <taxon>Metazoa</taxon>
        <taxon>Ecdysozoa</taxon>
        <taxon>Nematoda</taxon>
        <taxon>Chromadorea</taxon>
        <taxon>Rhabditida</taxon>
        <taxon>Spirurina</taxon>
        <taxon>Ascaridomorpha</taxon>
        <taxon>Ascaridoidea</taxon>
        <taxon>Toxocaridae</taxon>
        <taxon>Toxocara</taxon>
    </lineage>
</organism>
<dbReference type="EMBL" id="UYWY01022159">
    <property type="protein sequence ID" value="VDM45589.1"/>
    <property type="molecule type" value="Genomic_DNA"/>
</dbReference>
<keyword evidence="3" id="KW-1185">Reference proteome</keyword>
<gene>
    <name evidence="2" type="ORF">TCNE_LOCUS14268</name>
</gene>
<evidence type="ECO:0000313" key="2">
    <source>
        <dbReference type="EMBL" id="VDM45589.1"/>
    </source>
</evidence>
<evidence type="ECO:0000256" key="1">
    <source>
        <dbReference type="SAM" id="MobiDB-lite"/>
    </source>
</evidence>